<dbReference type="InterPro" id="IPR000242">
    <property type="entry name" value="PTP_cat"/>
</dbReference>
<dbReference type="EMBL" id="LR593886">
    <property type="protein sequence ID" value="VTR95362.1"/>
    <property type="molecule type" value="Genomic_DNA"/>
</dbReference>
<proteinExistence type="inferred from homology"/>
<name>A0A6P2D796_9BACT</name>
<dbReference type="PROSITE" id="PS50055">
    <property type="entry name" value="TYR_PHOSPHATASE_PTP"/>
    <property type="match status" value="1"/>
</dbReference>
<dbReference type="AlphaFoldDB" id="A0A6P2D796"/>
<gene>
    <name evidence="4" type="ORF">SOIL9_23520</name>
</gene>
<dbReference type="GO" id="GO:0004725">
    <property type="term" value="F:protein tyrosine phosphatase activity"/>
    <property type="evidence" value="ECO:0007669"/>
    <property type="project" value="InterPro"/>
</dbReference>
<dbReference type="PANTHER" id="PTHR31126">
    <property type="entry name" value="TYROSINE-PROTEIN PHOSPHATASE"/>
    <property type="match status" value="1"/>
</dbReference>
<dbReference type="SUPFAM" id="SSF52799">
    <property type="entry name" value="(Phosphotyrosine protein) phosphatases II"/>
    <property type="match status" value="1"/>
</dbReference>
<keyword evidence="5" id="KW-1185">Reference proteome</keyword>
<dbReference type="Pfam" id="PF22741">
    <property type="entry name" value="PTP-NADK"/>
    <property type="match status" value="1"/>
</dbReference>
<evidence type="ECO:0008006" key="6">
    <source>
        <dbReference type="Google" id="ProtNLM"/>
    </source>
</evidence>
<dbReference type="PANTHER" id="PTHR31126:SF1">
    <property type="entry name" value="TYROSINE SPECIFIC PROTEIN PHOSPHATASES DOMAIN-CONTAINING PROTEIN"/>
    <property type="match status" value="1"/>
</dbReference>
<dbReference type="InterPro" id="IPR016130">
    <property type="entry name" value="Tyr_Pase_AS"/>
</dbReference>
<dbReference type="PROSITE" id="PS00383">
    <property type="entry name" value="TYR_PHOSPHATASE_1"/>
    <property type="match status" value="1"/>
</dbReference>
<reference evidence="4 5" key="1">
    <citation type="submission" date="2019-05" db="EMBL/GenBank/DDBJ databases">
        <authorList>
            <consortium name="Science for Life Laboratories"/>
        </authorList>
    </citation>
    <scope>NUCLEOTIDE SEQUENCE [LARGE SCALE GENOMIC DNA]</scope>
    <source>
        <strain evidence="4">Soil9</strain>
    </source>
</reference>
<evidence type="ECO:0000259" key="3">
    <source>
        <dbReference type="PROSITE" id="PS50056"/>
    </source>
</evidence>
<evidence type="ECO:0000313" key="4">
    <source>
        <dbReference type="EMBL" id="VTR95362.1"/>
    </source>
</evidence>
<feature type="domain" description="Tyrosine-protein phosphatase" evidence="2">
    <location>
        <begin position="1"/>
        <end position="149"/>
    </location>
</feature>
<evidence type="ECO:0000313" key="5">
    <source>
        <dbReference type="Proteomes" id="UP000464178"/>
    </source>
</evidence>
<dbReference type="PROSITE" id="PS50056">
    <property type="entry name" value="TYR_PHOSPHATASE_2"/>
    <property type="match status" value="1"/>
</dbReference>
<dbReference type="Proteomes" id="UP000464178">
    <property type="component" value="Chromosome"/>
</dbReference>
<dbReference type="InterPro" id="IPR029021">
    <property type="entry name" value="Prot-tyrosine_phosphatase-like"/>
</dbReference>
<dbReference type="CDD" id="cd14529">
    <property type="entry name" value="TpbA-like"/>
    <property type="match status" value="1"/>
</dbReference>
<accession>A0A6P2D796</accession>
<dbReference type="KEGG" id="gms:SOIL9_23520"/>
<dbReference type="Gene3D" id="3.90.190.10">
    <property type="entry name" value="Protein tyrosine phosphatase superfamily"/>
    <property type="match status" value="1"/>
</dbReference>
<sequence length="196" mass="22199">MPSRWQFILAAVALAVVVAAPLVYSAHQNTHMRNFRVVEDGVLYRSGQLTPKGMDRVLSDYNIKTVVTLRVARQPGAKSPDAWEEDVCAVRGLNHVRIVPRVWGADEDGEIPAEQAVQEFLAVMDKKENHPVLVHCFAGIHRTGTMCAIFRMEYHKWSPERAMSEMQLYGFAPEDMHQHIAGYLREYKPRSNALGK</sequence>
<dbReference type="InterPro" id="IPR000387">
    <property type="entry name" value="Tyr_Pase_dom"/>
</dbReference>
<evidence type="ECO:0000259" key="2">
    <source>
        <dbReference type="PROSITE" id="PS50055"/>
    </source>
</evidence>
<dbReference type="RefSeq" id="WP_162669785.1">
    <property type="nucleotide sequence ID" value="NZ_LR593886.1"/>
</dbReference>
<organism evidence="4 5">
    <name type="scientific">Gemmata massiliana</name>
    <dbReference type="NCBI Taxonomy" id="1210884"/>
    <lineage>
        <taxon>Bacteria</taxon>
        <taxon>Pseudomonadati</taxon>
        <taxon>Planctomycetota</taxon>
        <taxon>Planctomycetia</taxon>
        <taxon>Gemmatales</taxon>
        <taxon>Gemmataceae</taxon>
        <taxon>Gemmata</taxon>
    </lineage>
</organism>
<protein>
    <recommendedName>
        <fullName evidence="6">Tyrosine specific protein phosphatases domain-containing protein</fullName>
    </recommendedName>
</protein>
<comment type="similarity">
    <text evidence="1">Belongs to the protein-tyrosine phosphatase family.</text>
</comment>
<evidence type="ECO:0000256" key="1">
    <source>
        <dbReference type="ARBA" id="ARBA00009580"/>
    </source>
</evidence>
<dbReference type="InterPro" id="IPR055214">
    <property type="entry name" value="PTP-NADK"/>
</dbReference>
<feature type="domain" description="Tyrosine specific protein phosphatases" evidence="3">
    <location>
        <begin position="118"/>
        <end position="167"/>
    </location>
</feature>